<dbReference type="GeneID" id="55989807"/>
<evidence type="ECO:0000313" key="3">
    <source>
        <dbReference type="EMBL" id="QKX55206.1"/>
    </source>
</evidence>
<evidence type="ECO:0000313" key="4">
    <source>
        <dbReference type="Proteomes" id="UP000509510"/>
    </source>
</evidence>
<reference evidence="4" key="1">
    <citation type="submission" date="2020-06" db="EMBL/GenBank/DDBJ databases">
        <title>A chromosome-scale genome assembly of Talaromyces rugulosus W13939.</title>
        <authorList>
            <person name="Wang B."/>
            <person name="Guo L."/>
            <person name="Ye K."/>
            <person name="Wang L."/>
        </authorList>
    </citation>
    <scope>NUCLEOTIDE SEQUENCE [LARGE SCALE GENOMIC DNA]</scope>
    <source>
        <strain evidence="4">W13939</strain>
    </source>
</reference>
<protein>
    <recommendedName>
        <fullName evidence="2">DUF7721 domain-containing protein</fullName>
    </recommendedName>
</protein>
<dbReference type="Pfam" id="PF24845">
    <property type="entry name" value="DUF7721"/>
    <property type="match status" value="1"/>
</dbReference>
<accession>A0A7H8QMV5</accession>
<proteinExistence type="predicted"/>
<feature type="compositionally biased region" description="Polar residues" evidence="1">
    <location>
        <begin position="1"/>
        <end position="15"/>
    </location>
</feature>
<feature type="region of interest" description="Disordered" evidence="1">
    <location>
        <begin position="1"/>
        <end position="41"/>
    </location>
</feature>
<organism evidence="3 4">
    <name type="scientific">Talaromyces rugulosus</name>
    <name type="common">Penicillium rugulosum</name>
    <dbReference type="NCBI Taxonomy" id="121627"/>
    <lineage>
        <taxon>Eukaryota</taxon>
        <taxon>Fungi</taxon>
        <taxon>Dikarya</taxon>
        <taxon>Ascomycota</taxon>
        <taxon>Pezizomycotina</taxon>
        <taxon>Eurotiomycetes</taxon>
        <taxon>Eurotiomycetidae</taxon>
        <taxon>Eurotiales</taxon>
        <taxon>Trichocomaceae</taxon>
        <taxon>Talaromyces</taxon>
        <taxon>Talaromyces sect. Islandici</taxon>
    </lineage>
</organism>
<evidence type="ECO:0000259" key="2">
    <source>
        <dbReference type="Pfam" id="PF24845"/>
    </source>
</evidence>
<dbReference type="PANTHER" id="PTHR39477">
    <property type="entry name" value="CHROMOSOME 8, WHOLE GENOME SHOTGUN SEQUENCE"/>
    <property type="match status" value="1"/>
</dbReference>
<dbReference type="AlphaFoldDB" id="A0A7H8QMV5"/>
<sequence length="180" mass="18313">MSYGNNDSYGDQQYRGNYGASGPDFSDLAGHAESHHGSSSSYFNEAANHLQQNHGDYANQDIDEDHAVQSHRKLYGEGNAPANSNELGAGAALEALKKFTGGSGGSGDSSSGGGQNKLIGLAMSEAEKLFDQHGGSSGDKQSAINSAAAMAFKMYSKGQGSGLGGTGGPSGLLGLASKFL</sequence>
<evidence type="ECO:0000256" key="1">
    <source>
        <dbReference type="SAM" id="MobiDB-lite"/>
    </source>
</evidence>
<name>A0A7H8QMV5_TALRU</name>
<dbReference type="RefSeq" id="XP_035341385.1">
    <property type="nucleotide sequence ID" value="XM_035485492.1"/>
</dbReference>
<dbReference type="KEGG" id="trg:TRUGW13939_02298"/>
<keyword evidence="4" id="KW-1185">Reference proteome</keyword>
<feature type="domain" description="DUF7721" evidence="2">
    <location>
        <begin position="24"/>
        <end position="103"/>
    </location>
</feature>
<dbReference type="OrthoDB" id="2290255at2759"/>
<dbReference type="InterPro" id="IPR056138">
    <property type="entry name" value="DUF7721"/>
</dbReference>
<dbReference type="PANTHER" id="PTHR39477:SF1">
    <property type="entry name" value="BETA-FLANKING PROTEIN"/>
    <property type="match status" value="1"/>
</dbReference>
<dbReference type="Proteomes" id="UP000509510">
    <property type="component" value="Chromosome I"/>
</dbReference>
<gene>
    <name evidence="3" type="ORF">TRUGW13939_02298</name>
</gene>
<dbReference type="EMBL" id="CP055898">
    <property type="protein sequence ID" value="QKX55206.1"/>
    <property type="molecule type" value="Genomic_DNA"/>
</dbReference>